<evidence type="ECO:0000256" key="3">
    <source>
        <dbReference type="SAM" id="SignalP"/>
    </source>
</evidence>
<keyword evidence="6" id="KW-1185">Reference proteome</keyword>
<evidence type="ECO:0000259" key="4">
    <source>
        <dbReference type="Pfam" id="PF00326"/>
    </source>
</evidence>
<dbReference type="Gene3D" id="3.40.50.1820">
    <property type="entry name" value="alpha/beta hydrolase"/>
    <property type="match status" value="1"/>
</dbReference>
<dbReference type="PANTHER" id="PTHR43037">
    <property type="entry name" value="UNNAMED PRODUCT-RELATED"/>
    <property type="match status" value="1"/>
</dbReference>
<dbReference type="PROSITE" id="PS51257">
    <property type="entry name" value="PROKAR_LIPOPROTEIN"/>
    <property type="match status" value="1"/>
</dbReference>
<dbReference type="EMBL" id="MQWD01000001">
    <property type="protein sequence ID" value="PAP78286.1"/>
    <property type="molecule type" value="Genomic_DNA"/>
</dbReference>
<evidence type="ECO:0000256" key="1">
    <source>
        <dbReference type="ARBA" id="ARBA00022729"/>
    </source>
</evidence>
<dbReference type="InterPro" id="IPR001375">
    <property type="entry name" value="Peptidase_S9_cat"/>
</dbReference>
<gene>
    <name evidence="5" type="ORF">BSZ37_18575</name>
</gene>
<dbReference type="AlphaFoldDB" id="A0A271J436"/>
<evidence type="ECO:0000313" key="6">
    <source>
        <dbReference type="Proteomes" id="UP000216339"/>
    </source>
</evidence>
<dbReference type="GO" id="GO:0006508">
    <property type="term" value="P:proteolysis"/>
    <property type="evidence" value="ECO:0007669"/>
    <property type="project" value="InterPro"/>
</dbReference>
<dbReference type="SUPFAM" id="SSF53474">
    <property type="entry name" value="alpha/beta-Hydrolases"/>
    <property type="match status" value="1"/>
</dbReference>
<name>A0A271J436_9BACT</name>
<evidence type="ECO:0000256" key="2">
    <source>
        <dbReference type="ARBA" id="ARBA00022801"/>
    </source>
</evidence>
<organism evidence="5 6">
    <name type="scientific">Rubrivirga marina</name>
    <dbReference type="NCBI Taxonomy" id="1196024"/>
    <lineage>
        <taxon>Bacteria</taxon>
        <taxon>Pseudomonadati</taxon>
        <taxon>Rhodothermota</taxon>
        <taxon>Rhodothermia</taxon>
        <taxon>Rhodothermales</taxon>
        <taxon>Rubricoccaceae</taxon>
        <taxon>Rubrivirga</taxon>
    </lineage>
</organism>
<dbReference type="InterPro" id="IPR050955">
    <property type="entry name" value="Plant_Biomass_Hydrol_Est"/>
</dbReference>
<evidence type="ECO:0000313" key="5">
    <source>
        <dbReference type="EMBL" id="PAP78286.1"/>
    </source>
</evidence>
<feature type="signal peptide" evidence="3">
    <location>
        <begin position="1"/>
        <end position="26"/>
    </location>
</feature>
<keyword evidence="2" id="KW-0378">Hydrolase</keyword>
<dbReference type="GO" id="GO:0008236">
    <property type="term" value="F:serine-type peptidase activity"/>
    <property type="evidence" value="ECO:0007669"/>
    <property type="project" value="InterPro"/>
</dbReference>
<feature type="domain" description="Peptidase S9 prolyl oligopeptidase catalytic" evidence="4">
    <location>
        <begin position="120"/>
        <end position="165"/>
    </location>
</feature>
<dbReference type="RefSeq" id="WP_179299752.1">
    <property type="nucleotide sequence ID" value="NZ_MQWD01000001.1"/>
</dbReference>
<proteinExistence type="predicted"/>
<sequence length="254" mass="26573">MPRVLVLLALLLAACDAGPLGPAALADVPLTPGVSRVEVEGDDGPVRFTLSVPDGLTAGARVPLVVALHWSGDVTPYYGETYLRALAAPGLAGLGAIVVAPDRPGREWDSPESVAVVRALTEAAVAAWPVDRRRVAVTGYSQGGFGTWSALAAAPDLFSAGIAMAAYPITDGGGRPVYVIHGTRDELYAAFDTERAVARLAAEGKPVVYAPAEGLTHTEPAAYVPALQDAARWLADEVWSLQRREVLVDERDGD</sequence>
<dbReference type="PANTHER" id="PTHR43037:SF5">
    <property type="entry name" value="FERULOYL ESTERASE"/>
    <property type="match status" value="1"/>
</dbReference>
<accession>A0A271J436</accession>
<dbReference type="Proteomes" id="UP000216339">
    <property type="component" value="Unassembled WGS sequence"/>
</dbReference>
<feature type="chain" id="PRO_5012537980" description="Peptidase S9 prolyl oligopeptidase catalytic domain-containing protein" evidence="3">
    <location>
        <begin position="27"/>
        <end position="254"/>
    </location>
</feature>
<dbReference type="InterPro" id="IPR029058">
    <property type="entry name" value="AB_hydrolase_fold"/>
</dbReference>
<keyword evidence="1 3" id="KW-0732">Signal</keyword>
<protein>
    <recommendedName>
        <fullName evidence="4">Peptidase S9 prolyl oligopeptidase catalytic domain-containing protein</fullName>
    </recommendedName>
</protein>
<comment type="caution">
    <text evidence="5">The sequence shown here is derived from an EMBL/GenBank/DDBJ whole genome shotgun (WGS) entry which is preliminary data.</text>
</comment>
<reference evidence="5 6" key="1">
    <citation type="submission" date="2016-11" db="EMBL/GenBank/DDBJ databases">
        <title>Study of marine rhodopsin-containing bacteria.</title>
        <authorList>
            <person name="Yoshizawa S."/>
            <person name="Kumagai Y."/>
            <person name="Kogure K."/>
        </authorList>
    </citation>
    <scope>NUCLEOTIDE SEQUENCE [LARGE SCALE GENOMIC DNA]</scope>
    <source>
        <strain evidence="5 6">SAORIC-28</strain>
    </source>
</reference>
<dbReference type="Pfam" id="PF00326">
    <property type="entry name" value="Peptidase_S9"/>
    <property type="match status" value="1"/>
</dbReference>